<keyword evidence="2 4" id="KW-0808">Transferase</keyword>
<evidence type="ECO:0000313" key="5">
    <source>
        <dbReference type="Proteomes" id="UP000253314"/>
    </source>
</evidence>
<dbReference type="RefSeq" id="WP_113806822.1">
    <property type="nucleotide sequence ID" value="NZ_QOCW01000016.1"/>
</dbReference>
<dbReference type="Proteomes" id="UP000253314">
    <property type="component" value="Unassembled WGS sequence"/>
</dbReference>
<dbReference type="InterPro" id="IPR002935">
    <property type="entry name" value="SAM_O-MeTrfase"/>
</dbReference>
<sequence length="219" mass="24297">MMLSETWHDVEKYFKEKLSDSPEMDVILKVNEEAGLPSIDVSPNQGKLLHLLAKMKGAKNILEIGTLGGYSTIWLGHALPEDGKLVSLEFKEKHAEVARDNIKTAGLENKIEVIVGDALETLPVLKEKGYADFDFIFIDANKQDYEQYFKWSLECSKSGTVIIADNVVRNGKVIDAEDPRVQGIQRFIDVLANEPRIDATAIQTVGSKGYDGFALGIVK</sequence>
<organism evidence="4 5">
    <name type="scientific">Bacillus taeanensis</name>
    <dbReference type="NCBI Taxonomy" id="273032"/>
    <lineage>
        <taxon>Bacteria</taxon>
        <taxon>Bacillati</taxon>
        <taxon>Bacillota</taxon>
        <taxon>Bacilli</taxon>
        <taxon>Bacillales</taxon>
        <taxon>Bacillaceae</taxon>
        <taxon>Bacillus</taxon>
    </lineage>
</organism>
<dbReference type="PANTHER" id="PTHR10509">
    <property type="entry name" value="O-METHYLTRANSFERASE-RELATED"/>
    <property type="match status" value="1"/>
</dbReference>
<dbReference type="EMBL" id="QOCW01000016">
    <property type="protein sequence ID" value="RBW68781.1"/>
    <property type="molecule type" value="Genomic_DNA"/>
</dbReference>
<dbReference type="Gene3D" id="3.40.50.150">
    <property type="entry name" value="Vaccinia Virus protein VP39"/>
    <property type="match status" value="1"/>
</dbReference>
<proteinExistence type="predicted"/>
<dbReference type="PANTHER" id="PTHR10509:SF14">
    <property type="entry name" value="CAFFEOYL-COA O-METHYLTRANSFERASE 3-RELATED"/>
    <property type="match status" value="1"/>
</dbReference>
<keyword evidence="1 4" id="KW-0489">Methyltransferase</keyword>
<evidence type="ECO:0000313" key="4">
    <source>
        <dbReference type="EMBL" id="RBW68781.1"/>
    </source>
</evidence>
<dbReference type="OrthoDB" id="9799672at2"/>
<dbReference type="GO" id="GO:0032259">
    <property type="term" value="P:methylation"/>
    <property type="evidence" value="ECO:0007669"/>
    <property type="project" value="UniProtKB-KW"/>
</dbReference>
<evidence type="ECO:0000256" key="3">
    <source>
        <dbReference type="ARBA" id="ARBA00022691"/>
    </source>
</evidence>
<comment type="caution">
    <text evidence="4">The sequence shown here is derived from an EMBL/GenBank/DDBJ whole genome shotgun (WGS) entry which is preliminary data.</text>
</comment>
<dbReference type="InterPro" id="IPR029063">
    <property type="entry name" value="SAM-dependent_MTases_sf"/>
</dbReference>
<dbReference type="GO" id="GO:0008757">
    <property type="term" value="F:S-adenosylmethionine-dependent methyltransferase activity"/>
    <property type="evidence" value="ECO:0007669"/>
    <property type="project" value="TreeGrafter"/>
</dbReference>
<evidence type="ECO:0000256" key="1">
    <source>
        <dbReference type="ARBA" id="ARBA00022603"/>
    </source>
</evidence>
<dbReference type="CDD" id="cd02440">
    <property type="entry name" value="AdoMet_MTases"/>
    <property type="match status" value="1"/>
</dbReference>
<dbReference type="Pfam" id="PF01596">
    <property type="entry name" value="Methyltransf_3"/>
    <property type="match status" value="1"/>
</dbReference>
<dbReference type="AlphaFoldDB" id="A0A366XXW0"/>
<dbReference type="SUPFAM" id="SSF53335">
    <property type="entry name" value="S-adenosyl-L-methionine-dependent methyltransferases"/>
    <property type="match status" value="1"/>
</dbReference>
<evidence type="ECO:0000256" key="2">
    <source>
        <dbReference type="ARBA" id="ARBA00022679"/>
    </source>
</evidence>
<reference evidence="4 5" key="1">
    <citation type="submission" date="2018-07" db="EMBL/GenBank/DDBJ databases">
        <title>Lottiidibacillus patelloidae gen. nov., sp. nov., isolated from the intestinal tract of a marine limpet and the reclassification of B. taeanensis BH030017T, B. algicola KMM 3737T and B. hwajinpoensis SW-72T as genus Lottiidibacillus.</title>
        <authorList>
            <person name="Liu R."/>
            <person name="Huang Z."/>
        </authorList>
    </citation>
    <scope>NUCLEOTIDE SEQUENCE [LARGE SCALE GENOMIC DNA]</scope>
    <source>
        <strain evidence="4 5">BH030017</strain>
    </source>
</reference>
<dbReference type="PROSITE" id="PS51682">
    <property type="entry name" value="SAM_OMT_I"/>
    <property type="match status" value="1"/>
</dbReference>
<gene>
    <name evidence="4" type="ORF">DS031_14640</name>
</gene>
<dbReference type="InterPro" id="IPR050362">
    <property type="entry name" value="Cation-dep_OMT"/>
</dbReference>
<protein>
    <submittedName>
        <fullName evidence="4">Methyltransferase</fullName>
    </submittedName>
</protein>
<dbReference type="GO" id="GO:0008171">
    <property type="term" value="F:O-methyltransferase activity"/>
    <property type="evidence" value="ECO:0007669"/>
    <property type="project" value="InterPro"/>
</dbReference>
<keyword evidence="5" id="KW-1185">Reference proteome</keyword>
<name>A0A366XXW0_9BACI</name>
<keyword evidence="3" id="KW-0949">S-adenosyl-L-methionine</keyword>
<accession>A0A366XXW0</accession>